<evidence type="ECO:0000256" key="3">
    <source>
        <dbReference type="ARBA" id="ARBA00022801"/>
    </source>
</evidence>
<protein>
    <submittedName>
        <fullName evidence="5">Dipeptidase</fullName>
    </submittedName>
</protein>
<dbReference type="Pfam" id="PF01546">
    <property type="entry name" value="Peptidase_M20"/>
    <property type="match status" value="1"/>
</dbReference>
<evidence type="ECO:0000313" key="6">
    <source>
        <dbReference type="Proteomes" id="UP000602653"/>
    </source>
</evidence>
<dbReference type="Pfam" id="PF07687">
    <property type="entry name" value="M20_dimer"/>
    <property type="match status" value="1"/>
</dbReference>
<keyword evidence="6" id="KW-1185">Reference proteome</keyword>
<keyword evidence="3" id="KW-0378">Hydrolase</keyword>
<dbReference type="SUPFAM" id="SSF53187">
    <property type="entry name" value="Zn-dependent exopeptidases"/>
    <property type="match status" value="1"/>
</dbReference>
<feature type="domain" description="Peptidase M20 dimerisation" evidence="4">
    <location>
        <begin position="199"/>
        <end position="343"/>
    </location>
</feature>
<gene>
    <name evidence="5" type="ORF">JTE88_03790</name>
</gene>
<dbReference type="NCBIfam" id="NF005914">
    <property type="entry name" value="PRK07907.1"/>
    <property type="match status" value="1"/>
</dbReference>
<reference evidence="5 6" key="1">
    <citation type="submission" date="2021-02" db="EMBL/GenBank/DDBJ databases">
        <title>Complete Genome Sequence of Arcanobacterium phocisimile strain DSM 26142T from a harbour seal.</title>
        <authorList>
            <person name="Borowiak M."/>
            <person name="Alssahen M."/>
            <person name="Malorny B."/>
            <person name="Laemmler C."/>
            <person name="Siebert U."/>
            <person name="Ploetz M."/>
            <person name="Abdulmawjood A."/>
        </authorList>
    </citation>
    <scope>NUCLEOTIDE SEQUENCE [LARGE SCALE GENOMIC DNA]</scope>
    <source>
        <strain evidence="5 6">DSM 26142</strain>
    </source>
</reference>
<evidence type="ECO:0000256" key="2">
    <source>
        <dbReference type="ARBA" id="ARBA00022723"/>
    </source>
</evidence>
<dbReference type="InterPro" id="IPR051458">
    <property type="entry name" value="Cyt/Met_Dipeptidase"/>
</dbReference>
<dbReference type="RefSeq" id="WP_204425494.1">
    <property type="nucleotide sequence ID" value="NZ_CP070228.1"/>
</dbReference>
<accession>A0ABX7II83</accession>
<sequence>MDIQNITSRVDDAMPNVLKELKEFVAIPSISAAAFDQSKMDDSAQWIAQRVKDLGLEAQIIKLETESGLVGRPAILASRPAEPGKPTILLYAHHDVQPVGDEAEWESEPFVATEKDGRLYGRGTADDKAGVLVHLAAIEAADPGVGIRLFIEGEEEIGSPTFADFLQIYRDQLEADVIVVADSSNWNVGVPSLTTSLRGVVRLDVKVSVLDHALHSGFFGGPVLDAVVVASRLISTLHDDEGNIAVAGLLQQDTTDVDYPEADFRRDAGMLDGVQLAGSGSITSRLWTKPSISVIGMDITPVDIASNTIIPSVDMLISMRVAPGQDALEAGEALAQHLRDHVPFGAQIEISVAEAGSAFLAGESSEVTDIARWALKEAWGGIDSVDIGQGGSIPFIADLAEAFPQAQILVTGIEDPDTRAHSANESLHIGDFRNAIAAEALLLTRLGE</sequence>
<name>A0ABX7II83_9ACTO</name>
<proteinExistence type="predicted"/>
<keyword evidence="1" id="KW-0645">Protease</keyword>
<evidence type="ECO:0000259" key="4">
    <source>
        <dbReference type="Pfam" id="PF07687"/>
    </source>
</evidence>
<dbReference type="Proteomes" id="UP000602653">
    <property type="component" value="Chromosome"/>
</dbReference>
<evidence type="ECO:0000256" key="1">
    <source>
        <dbReference type="ARBA" id="ARBA00022670"/>
    </source>
</evidence>
<dbReference type="PANTHER" id="PTHR43270:SF12">
    <property type="entry name" value="SUCCINYL-DIAMINOPIMELATE DESUCCINYLASE"/>
    <property type="match status" value="1"/>
</dbReference>
<keyword evidence="2" id="KW-0479">Metal-binding</keyword>
<dbReference type="Gene3D" id="3.40.630.10">
    <property type="entry name" value="Zn peptidases"/>
    <property type="match status" value="1"/>
</dbReference>
<dbReference type="Gene3D" id="3.30.70.360">
    <property type="match status" value="1"/>
</dbReference>
<dbReference type="PANTHER" id="PTHR43270">
    <property type="entry name" value="BETA-ALA-HIS DIPEPTIDASE"/>
    <property type="match status" value="1"/>
</dbReference>
<dbReference type="EMBL" id="CP070228">
    <property type="protein sequence ID" value="QRV02854.1"/>
    <property type="molecule type" value="Genomic_DNA"/>
</dbReference>
<organism evidence="5 6">
    <name type="scientific">Arcanobacterium phocisimile</name>
    <dbReference type="NCBI Taxonomy" id="1302235"/>
    <lineage>
        <taxon>Bacteria</taxon>
        <taxon>Bacillati</taxon>
        <taxon>Actinomycetota</taxon>
        <taxon>Actinomycetes</taxon>
        <taxon>Actinomycetales</taxon>
        <taxon>Actinomycetaceae</taxon>
        <taxon>Arcanobacterium</taxon>
    </lineage>
</organism>
<evidence type="ECO:0000313" key="5">
    <source>
        <dbReference type="EMBL" id="QRV02854.1"/>
    </source>
</evidence>
<dbReference type="InterPro" id="IPR011650">
    <property type="entry name" value="Peptidase_M20_dimer"/>
</dbReference>
<dbReference type="InterPro" id="IPR002933">
    <property type="entry name" value="Peptidase_M20"/>
</dbReference>